<dbReference type="RefSeq" id="WP_381447392.1">
    <property type="nucleotide sequence ID" value="NZ_JBHSNP010000029.1"/>
</dbReference>
<comment type="caution">
    <text evidence="4">The sequence shown here is derived from an EMBL/GenBank/DDBJ whole genome shotgun (WGS) entry which is preliminary data.</text>
</comment>
<keyword evidence="5" id="KW-1185">Reference proteome</keyword>
<dbReference type="InterPro" id="IPR000215">
    <property type="entry name" value="Serpin_fam"/>
</dbReference>
<evidence type="ECO:0000256" key="2">
    <source>
        <dbReference type="SAM" id="SignalP"/>
    </source>
</evidence>
<dbReference type="InterPro" id="IPR036186">
    <property type="entry name" value="Serpin_sf"/>
</dbReference>
<dbReference type="CDD" id="cd19588">
    <property type="entry name" value="serpin_miropin-like"/>
    <property type="match status" value="1"/>
</dbReference>
<gene>
    <name evidence="4" type="ORF">ACFPTP_17310</name>
</gene>
<dbReference type="InterPro" id="IPR023796">
    <property type="entry name" value="Serpin_dom"/>
</dbReference>
<feature type="chain" id="PRO_5046085762" evidence="2">
    <location>
        <begin position="20"/>
        <end position="415"/>
    </location>
</feature>
<dbReference type="PROSITE" id="PS00284">
    <property type="entry name" value="SERPIN"/>
    <property type="match status" value="1"/>
</dbReference>
<evidence type="ECO:0000313" key="5">
    <source>
        <dbReference type="Proteomes" id="UP001596071"/>
    </source>
</evidence>
<protein>
    <submittedName>
        <fullName evidence="4">Serpin family protein</fullName>
    </submittedName>
</protein>
<dbReference type="Gene3D" id="2.30.39.10">
    <property type="entry name" value="Alpha-1-antitrypsin, domain 1"/>
    <property type="match status" value="1"/>
</dbReference>
<dbReference type="SUPFAM" id="SSF56574">
    <property type="entry name" value="Serpins"/>
    <property type="match status" value="1"/>
</dbReference>
<dbReference type="Proteomes" id="UP001596071">
    <property type="component" value="Unassembled WGS sequence"/>
</dbReference>
<evidence type="ECO:0000313" key="4">
    <source>
        <dbReference type="EMBL" id="MFC5604999.1"/>
    </source>
</evidence>
<evidence type="ECO:0000256" key="1">
    <source>
        <dbReference type="RuleBase" id="RU000411"/>
    </source>
</evidence>
<dbReference type="Pfam" id="PF00079">
    <property type="entry name" value="Serpin"/>
    <property type="match status" value="1"/>
</dbReference>
<feature type="domain" description="Serpin" evidence="3">
    <location>
        <begin position="55"/>
        <end position="413"/>
    </location>
</feature>
<organism evidence="4 5">
    <name type="scientific">Sporosarcina koreensis</name>
    <dbReference type="NCBI Taxonomy" id="334735"/>
    <lineage>
        <taxon>Bacteria</taxon>
        <taxon>Bacillati</taxon>
        <taxon>Bacillota</taxon>
        <taxon>Bacilli</taxon>
        <taxon>Bacillales</taxon>
        <taxon>Caryophanaceae</taxon>
        <taxon>Sporosarcina</taxon>
    </lineage>
</organism>
<sequence length="415" mass="46324">MKRKIVATLIGLSLLLPVAGCGTSANQSSLQIAEGVEFGKMDYEKIVEPNNELGFILLDQIETDDNGNLFISPTSLLMALAMVYNGADGVTKEEIAQALQMEGIDPMDLNKANASLMTMLNKENNAIQLQVANSIWLNNQYKFQDEFANQSKEYFNAQIEEIDITSNDSPKRINDWVEKATNGKIDKMVDAPLDDDLVAMLLNAIYFKGDWKYPFDKKDTENRNFRLMAGTEKAVPFMNLQEKLAYTANSEFQAIQLPYADGEMSMIVVLPNEGVDLDEFHSTLTSEKWEEIKSDMNRTRGTILLPKFKMSYETELNDALEALGMSSAFEEGANFRKMIEEDAPLFISKVKQKTYIDVNEEGTEAAAVTGVQMDAGSAPPDDPFVMDVNRPFFFAITDDETGAILFMGLIANPEM</sequence>
<dbReference type="InterPro" id="IPR042185">
    <property type="entry name" value="Serpin_sf_2"/>
</dbReference>
<proteinExistence type="inferred from homology"/>
<dbReference type="InterPro" id="IPR042178">
    <property type="entry name" value="Serpin_sf_1"/>
</dbReference>
<keyword evidence="2" id="KW-0732">Signal</keyword>
<dbReference type="PANTHER" id="PTHR11461">
    <property type="entry name" value="SERINE PROTEASE INHIBITOR, SERPIN"/>
    <property type="match status" value="1"/>
</dbReference>
<dbReference type="PANTHER" id="PTHR11461:SF211">
    <property type="entry name" value="GH10112P-RELATED"/>
    <property type="match status" value="1"/>
</dbReference>
<comment type="similarity">
    <text evidence="1">Belongs to the serpin family.</text>
</comment>
<reference evidence="5" key="1">
    <citation type="journal article" date="2019" name="Int. J. Syst. Evol. Microbiol.">
        <title>The Global Catalogue of Microorganisms (GCM) 10K type strain sequencing project: providing services to taxonomists for standard genome sequencing and annotation.</title>
        <authorList>
            <consortium name="The Broad Institute Genomics Platform"/>
            <consortium name="The Broad Institute Genome Sequencing Center for Infectious Disease"/>
            <person name="Wu L."/>
            <person name="Ma J."/>
        </authorList>
    </citation>
    <scope>NUCLEOTIDE SEQUENCE [LARGE SCALE GENOMIC DNA]</scope>
    <source>
        <strain evidence="5">KACC 11299</strain>
    </source>
</reference>
<name>A0ABW0U373_9BACL</name>
<dbReference type="SMART" id="SM00093">
    <property type="entry name" value="SERPIN"/>
    <property type="match status" value="1"/>
</dbReference>
<evidence type="ECO:0000259" key="3">
    <source>
        <dbReference type="SMART" id="SM00093"/>
    </source>
</evidence>
<dbReference type="EMBL" id="JBHSNP010000029">
    <property type="protein sequence ID" value="MFC5604999.1"/>
    <property type="molecule type" value="Genomic_DNA"/>
</dbReference>
<dbReference type="Gene3D" id="3.30.497.10">
    <property type="entry name" value="Antithrombin, subunit I, domain 2"/>
    <property type="match status" value="1"/>
</dbReference>
<dbReference type="InterPro" id="IPR023795">
    <property type="entry name" value="Serpin_CS"/>
</dbReference>
<accession>A0ABW0U373</accession>
<feature type="signal peptide" evidence="2">
    <location>
        <begin position="1"/>
        <end position="19"/>
    </location>
</feature>